<evidence type="ECO:0000256" key="1">
    <source>
        <dbReference type="SAM" id="SignalP"/>
    </source>
</evidence>
<gene>
    <name evidence="2" type="ORF">FGF67_13600</name>
</gene>
<sequence>MKNLVWSTALLLMLGFAFTSCRENKKGDDVNITIEKKVEATPEEEGTLEEAGKAIDNAVKEVKEAGEATKDAVNTLEGDKKE</sequence>
<reference evidence="2 3" key="1">
    <citation type="submission" date="2019-05" db="EMBL/GenBank/DDBJ databases">
        <title>Tamlana fucoidanivorans sp. nov., isolated from the surface of algae collected from Fujian province in China.</title>
        <authorList>
            <person name="Li J."/>
        </authorList>
    </citation>
    <scope>NUCLEOTIDE SEQUENCE [LARGE SCALE GENOMIC DNA]</scope>
    <source>
        <strain evidence="2 3">CW2-9</strain>
    </source>
</reference>
<organism evidence="2 3">
    <name type="scientific">Allotamlana fucoidanivorans</name>
    <dbReference type="NCBI Taxonomy" id="2583814"/>
    <lineage>
        <taxon>Bacteria</taxon>
        <taxon>Pseudomonadati</taxon>
        <taxon>Bacteroidota</taxon>
        <taxon>Flavobacteriia</taxon>
        <taxon>Flavobacteriales</taxon>
        <taxon>Flavobacteriaceae</taxon>
        <taxon>Allotamlana</taxon>
    </lineage>
</organism>
<dbReference type="PROSITE" id="PS51257">
    <property type="entry name" value="PROKAR_LIPOPROTEIN"/>
    <property type="match status" value="1"/>
</dbReference>
<feature type="signal peptide" evidence="1">
    <location>
        <begin position="1"/>
        <end position="22"/>
    </location>
</feature>
<proteinExistence type="predicted"/>
<dbReference type="EMBL" id="VDCS01000013">
    <property type="protein sequence ID" value="TNJ42527.1"/>
    <property type="molecule type" value="Genomic_DNA"/>
</dbReference>
<accession>A0A5C4SHM8</accession>
<evidence type="ECO:0000313" key="2">
    <source>
        <dbReference type="EMBL" id="TNJ42527.1"/>
    </source>
</evidence>
<comment type="caution">
    <text evidence="2">The sequence shown here is derived from an EMBL/GenBank/DDBJ whole genome shotgun (WGS) entry which is preliminary data.</text>
</comment>
<dbReference type="AlphaFoldDB" id="A0A5C4SHM8"/>
<feature type="chain" id="PRO_5022962841" description="YtxH domain-containing protein" evidence="1">
    <location>
        <begin position="23"/>
        <end position="82"/>
    </location>
</feature>
<keyword evidence="1" id="KW-0732">Signal</keyword>
<keyword evidence="3" id="KW-1185">Reference proteome</keyword>
<dbReference type="Proteomes" id="UP000308713">
    <property type="component" value="Unassembled WGS sequence"/>
</dbReference>
<dbReference type="OrthoDB" id="1453891at2"/>
<evidence type="ECO:0000313" key="3">
    <source>
        <dbReference type="Proteomes" id="UP000308713"/>
    </source>
</evidence>
<name>A0A5C4SHM8_9FLAO</name>
<evidence type="ECO:0008006" key="4">
    <source>
        <dbReference type="Google" id="ProtNLM"/>
    </source>
</evidence>
<dbReference type="RefSeq" id="WP_139698310.1">
    <property type="nucleotide sequence ID" value="NZ_CP074074.1"/>
</dbReference>
<protein>
    <recommendedName>
        <fullName evidence="4">YtxH domain-containing protein</fullName>
    </recommendedName>
</protein>